<dbReference type="PANTHER" id="PTHR13020">
    <property type="entry name" value="TRINUCLEOTIDE REPEAT-CONTAINING GENE 6"/>
    <property type="match status" value="1"/>
</dbReference>
<protein>
    <submittedName>
        <fullName evidence="2">Uncharacterized protein</fullName>
    </submittedName>
</protein>
<dbReference type="EMBL" id="JBBPFD010000002">
    <property type="protein sequence ID" value="KAK7939864.1"/>
    <property type="molecule type" value="Genomic_DNA"/>
</dbReference>
<feature type="compositionally biased region" description="Polar residues" evidence="1">
    <location>
        <begin position="654"/>
        <end position="667"/>
    </location>
</feature>
<dbReference type="GO" id="GO:0005654">
    <property type="term" value="C:nucleoplasm"/>
    <property type="evidence" value="ECO:0007669"/>
    <property type="project" value="TreeGrafter"/>
</dbReference>
<feature type="compositionally biased region" description="Polar residues" evidence="1">
    <location>
        <begin position="908"/>
        <end position="942"/>
    </location>
</feature>
<organism evidence="2 3">
    <name type="scientific">Mugilogobius chulae</name>
    <name type="common">yellowstripe goby</name>
    <dbReference type="NCBI Taxonomy" id="88201"/>
    <lineage>
        <taxon>Eukaryota</taxon>
        <taxon>Metazoa</taxon>
        <taxon>Chordata</taxon>
        <taxon>Craniata</taxon>
        <taxon>Vertebrata</taxon>
        <taxon>Euteleostomi</taxon>
        <taxon>Actinopterygii</taxon>
        <taxon>Neopterygii</taxon>
        <taxon>Teleostei</taxon>
        <taxon>Neoteleostei</taxon>
        <taxon>Acanthomorphata</taxon>
        <taxon>Gobiaria</taxon>
        <taxon>Gobiiformes</taxon>
        <taxon>Gobioidei</taxon>
        <taxon>Gobiidae</taxon>
        <taxon>Gobionellinae</taxon>
        <taxon>Mugilogobius</taxon>
    </lineage>
</organism>
<feature type="region of interest" description="Disordered" evidence="1">
    <location>
        <begin position="1132"/>
        <end position="1200"/>
    </location>
</feature>
<keyword evidence="3" id="KW-1185">Reference proteome</keyword>
<feature type="compositionally biased region" description="Low complexity" evidence="1">
    <location>
        <begin position="698"/>
        <end position="715"/>
    </location>
</feature>
<feature type="compositionally biased region" description="Polar residues" evidence="1">
    <location>
        <begin position="315"/>
        <end position="324"/>
    </location>
</feature>
<accession>A0AAW0PYN6</accession>
<evidence type="ECO:0000313" key="3">
    <source>
        <dbReference type="Proteomes" id="UP001460270"/>
    </source>
</evidence>
<feature type="compositionally biased region" description="Polar residues" evidence="1">
    <location>
        <begin position="1132"/>
        <end position="1164"/>
    </location>
</feature>
<feature type="compositionally biased region" description="Polar residues" evidence="1">
    <location>
        <begin position="968"/>
        <end position="983"/>
    </location>
</feature>
<feature type="compositionally biased region" description="Polar residues" evidence="1">
    <location>
        <begin position="101"/>
        <end position="114"/>
    </location>
</feature>
<name>A0AAW0PYN6_9GOBI</name>
<proteinExistence type="predicted"/>
<dbReference type="GO" id="GO:0060213">
    <property type="term" value="P:positive regulation of nuclear-transcribed mRNA poly(A) tail shortening"/>
    <property type="evidence" value="ECO:0007669"/>
    <property type="project" value="TreeGrafter"/>
</dbReference>
<dbReference type="AlphaFoldDB" id="A0AAW0PYN6"/>
<gene>
    <name evidence="2" type="ORF">WMY93_003190</name>
</gene>
<feature type="compositionally biased region" description="Polar residues" evidence="1">
    <location>
        <begin position="681"/>
        <end position="690"/>
    </location>
</feature>
<evidence type="ECO:0000256" key="1">
    <source>
        <dbReference type="SAM" id="MobiDB-lite"/>
    </source>
</evidence>
<feature type="region of interest" description="Disordered" evidence="1">
    <location>
        <begin position="1028"/>
        <end position="1120"/>
    </location>
</feature>
<feature type="region of interest" description="Disordered" evidence="1">
    <location>
        <begin position="522"/>
        <end position="599"/>
    </location>
</feature>
<dbReference type="PANTHER" id="PTHR13020:SF28">
    <property type="entry name" value="TRINUCLEOTIDE REPEAT-CONTAINING GENE 6A PROTEIN"/>
    <property type="match status" value="1"/>
</dbReference>
<feature type="region of interest" description="Disordered" evidence="1">
    <location>
        <begin position="639"/>
        <end position="1014"/>
    </location>
</feature>
<dbReference type="InterPro" id="IPR052068">
    <property type="entry name" value="GW182_domain"/>
</dbReference>
<feature type="compositionally biased region" description="Polar residues" evidence="1">
    <location>
        <begin position="808"/>
        <end position="849"/>
    </location>
</feature>
<feature type="compositionally biased region" description="Polar residues" evidence="1">
    <location>
        <begin position="525"/>
        <end position="542"/>
    </location>
</feature>
<feature type="compositionally biased region" description="Basic and acidic residues" evidence="1">
    <location>
        <begin position="1078"/>
        <end position="1095"/>
    </location>
</feature>
<feature type="region of interest" description="Disordered" evidence="1">
    <location>
        <begin position="81"/>
        <end position="114"/>
    </location>
</feature>
<sequence>MSVTFPIKSLCFCRQEASEGRTVNGRLCNRERQDTRTDKSARLYKVQRVLTWNHTSQYLDKHTKGFGQALNQHGVAITNHTHRHGSHTGLRLDHPGLDSQYEPSPWSSGSPCSTDSNTNWSKVLVDGSIDKANISPDWPPSSSSFSCSSSSSSSGCGSGSDPELASECMDADCSSSVGSDKCADAVVTVKMMSVNTSSSVASTISAPHSSVTSTIMISSSISGDANGNKLVSISGGSGENNTTIGPSHYSVAGPNSIGSNNMGNHNKLINNTGLWGSQPDSNLITGGTAPCINGGLNPHMLKINANHGTWPQGLVPSSASQDQRPPQAPGITSKHSIASQPGSVLGWAGMAAQGNKMEDTEINNGTANIKVLGSISANGDQSANLNTESNGPNNTIKMNTTTTTTTNTIMTSTQPNSIASSQFTGDCSWGTIGGGTGAPLANGNLLSSPQPSQVDMGGKGSFEYHVLGWRISRTHRICHPIRKWKPKYSGPSFWHTPSLGKQHIILLFFLFLFHVQDSHGEWSSAAPSNTSDSQKGSSSNGWKSLEDDAMGMGNTGVGGGTGGWGRSGGSEGSGESSGGRSSSDRENNLKGGNRRKGAHTATLISALTRSNVDPRVLSNAGWGQTPVRQNIAWDVNTAQNHQQPTRDDQKHPSWGTTPATPTQTSAGWGNAGTEAGWGEQRTMSTWENKASGNGGSSQSGWDDGSNSSNTWSNNMNKEEGSFEGRASNHWGDPPKGAGSMCWETDSDRSGSGCWSEPGRNNNTSSSNTWGGSGGSNTPDHSTPNPGSNWGDSIHKPSPKSQGWGEQPMKNNPSVQNWGEPTSKPCNSSNEWGKGPESSTSRGGQASNKPSGWLGGPIPAVCPKEDMATGWEEPSPESVSRKMKIDDGTAAWGDPGKYGGGTVNMWNKAGQTGQDGPSTPHQNHNSMRAPQPMQPQEKTSGTGWSDPYPLQKESSTWGEPAPSVPVTVDNGTSAWGKPNDTSGWEDSGRDGRESSGWGGQQKSCPKPMGTWGEGNTWDQEEEVEIGMWNDTPQETRSHDQNTWNYKPKNSKMSKPVGKQDEPWMKPFVNQFNSMNFSRDSSDDPMKPGMTLDKRMDLGSMGDINGVMGKNLGSRHPFHKDSIDRSSYFDKLSVSPSAYNSPASDELSSTNQSMSFPNTKSVQSVLTVDPGSSPAHSNPSAVRQVPPSLLKYPGGSGGLNPC</sequence>
<reference evidence="3" key="1">
    <citation type="submission" date="2024-04" db="EMBL/GenBank/DDBJ databases">
        <title>Salinicola lusitanus LLJ914,a marine bacterium isolated from the Okinawa Trough.</title>
        <authorList>
            <person name="Li J."/>
        </authorList>
    </citation>
    <scope>NUCLEOTIDE SEQUENCE [LARGE SCALE GENOMIC DNA]</scope>
</reference>
<evidence type="ECO:0000313" key="2">
    <source>
        <dbReference type="EMBL" id="KAK7939864.1"/>
    </source>
</evidence>
<feature type="region of interest" description="Disordered" evidence="1">
    <location>
        <begin position="308"/>
        <end position="340"/>
    </location>
</feature>
<comment type="caution">
    <text evidence="2">The sequence shown here is derived from an EMBL/GenBank/DDBJ whole genome shotgun (WGS) entry which is preliminary data.</text>
</comment>
<feature type="compositionally biased region" description="Polar residues" evidence="1">
    <location>
        <begin position="778"/>
        <end position="790"/>
    </location>
</feature>
<dbReference type="Proteomes" id="UP001460270">
    <property type="component" value="Unassembled WGS sequence"/>
</dbReference>
<dbReference type="GO" id="GO:0035195">
    <property type="term" value="P:miRNA-mediated post-transcriptional gene silencing"/>
    <property type="evidence" value="ECO:0007669"/>
    <property type="project" value="TreeGrafter"/>
</dbReference>
<feature type="compositionally biased region" description="Gly residues" evidence="1">
    <location>
        <begin position="553"/>
        <end position="577"/>
    </location>
</feature>
<feature type="compositionally biased region" description="Polar residues" evidence="1">
    <location>
        <begin position="1068"/>
        <end position="1077"/>
    </location>
</feature>
<dbReference type="GO" id="GO:0000932">
    <property type="term" value="C:P-body"/>
    <property type="evidence" value="ECO:0007669"/>
    <property type="project" value="TreeGrafter"/>
</dbReference>
<feature type="compositionally biased region" description="Low complexity" evidence="1">
    <location>
        <begin position="758"/>
        <end position="769"/>
    </location>
</feature>